<organism evidence="3">
    <name type="scientific">marine sediment metagenome</name>
    <dbReference type="NCBI Taxonomy" id="412755"/>
    <lineage>
        <taxon>unclassified sequences</taxon>
        <taxon>metagenomes</taxon>
        <taxon>ecological metagenomes</taxon>
    </lineage>
</organism>
<dbReference type="AlphaFoldDB" id="A0A0F8YTD8"/>
<evidence type="ECO:0000313" key="3">
    <source>
        <dbReference type="EMBL" id="KKK84713.1"/>
    </source>
</evidence>
<sequence length="125" mass="14428">MYEQMTNRADFRFYEELNDFLPEGKRKTTFSLIFKGNPAVKDVIESIGVPHTEVDLILANSKSVDFFYQLKNGDIVSVYPVFESLDISSAAHLRAKPLRRTKYILDVHLGKLANYLRMLGFDTLY</sequence>
<proteinExistence type="predicted"/>
<reference evidence="3" key="1">
    <citation type="journal article" date="2015" name="Nature">
        <title>Complex archaea that bridge the gap between prokaryotes and eukaryotes.</title>
        <authorList>
            <person name="Spang A."/>
            <person name="Saw J.H."/>
            <person name="Jorgensen S.L."/>
            <person name="Zaremba-Niedzwiedzka K."/>
            <person name="Martijn J."/>
            <person name="Lind A.E."/>
            <person name="van Eijk R."/>
            <person name="Schleper C."/>
            <person name="Guy L."/>
            <person name="Ettema T.J."/>
        </authorList>
    </citation>
    <scope>NUCLEOTIDE SEQUENCE</scope>
</reference>
<accession>A0A0F8YTD8</accession>
<evidence type="ECO:0000259" key="1">
    <source>
        <dbReference type="Pfam" id="PF01927"/>
    </source>
</evidence>
<dbReference type="Pfam" id="PF14451">
    <property type="entry name" value="Ub-Mut7C"/>
    <property type="match status" value="1"/>
</dbReference>
<gene>
    <name evidence="3" type="ORF">LCGC14_2780570</name>
</gene>
<evidence type="ECO:0000259" key="2">
    <source>
        <dbReference type="Pfam" id="PF14451"/>
    </source>
</evidence>
<dbReference type="InterPro" id="IPR027798">
    <property type="entry name" value="Ub_Mut7C"/>
</dbReference>
<name>A0A0F8YTD8_9ZZZZ</name>
<comment type="caution">
    <text evidence="3">The sequence shown here is derived from an EMBL/GenBank/DDBJ whole genome shotgun (WGS) entry which is preliminary data.</text>
</comment>
<dbReference type="EMBL" id="LAZR01051647">
    <property type="protein sequence ID" value="KKK84713.1"/>
    <property type="molecule type" value="Genomic_DNA"/>
</dbReference>
<evidence type="ECO:0008006" key="4">
    <source>
        <dbReference type="Google" id="ProtNLM"/>
    </source>
</evidence>
<feature type="domain" description="Ubiquitin Mut7-C" evidence="2">
    <location>
        <begin position="8"/>
        <end position="86"/>
    </location>
</feature>
<dbReference type="InterPro" id="IPR002782">
    <property type="entry name" value="Mut7-C_RNAse_dom"/>
</dbReference>
<feature type="non-terminal residue" evidence="3">
    <location>
        <position position="125"/>
    </location>
</feature>
<feature type="domain" description="Mut7-C RNAse" evidence="1">
    <location>
        <begin position="101"/>
        <end position="125"/>
    </location>
</feature>
<dbReference type="Pfam" id="PF01927">
    <property type="entry name" value="Mut7-C"/>
    <property type="match status" value="1"/>
</dbReference>
<protein>
    <recommendedName>
        <fullName evidence="4">Ubiquitin Mut7-C domain-containing protein</fullName>
    </recommendedName>
</protein>